<dbReference type="InterPro" id="IPR036640">
    <property type="entry name" value="ABC1_TM_sf"/>
</dbReference>
<evidence type="ECO:0000256" key="3">
    <source>
        <dbReference type="ARBA" id="ARBA00022692"/>
    </source>
</evidence>
<dbReference type="Pfam" id="PF00664">
    <property type="entry name" value="ABC_membrane"/>
    <property type="match status" value="1"/>
</dbReference>
<keyword evidence="8 9" id="KW-0472">Membrane</keyword>
<evidence type="ECO:0000256" key="8">
    <source>
        <dbReference type="ARBA" id="ARBA00023136"/>
    </source>
</evidence>
<keyword evidence="7 9" id="KW-1133">Transmembrane helix</keyword>
<evidence type="ECO:0000256" key="1">
    <source>
        <dbReference type="ARBA" id="ARBA00004127"/>
    </source>
</evidence>
<feature type="transmembrane region" description="Helical" evidence="9">
    <location>
        <begin position="124"/>
        <end position="143"/>
    </location>
</feature>
<accession>A0A9J6FPH8</accession>
<dbReference type="InterPro" id="IPR050173">
    <property type="entry name" value="ABC_transporter_C-like"/>
</dbReference>
<feature type="transmembrane region" description="Helical" evidence="9">
    <location>
        <begin position="26"/>
        <end position="49"/>
    </location>
</feature>
<feature type="domain" description="ABC transmembrane type-1" evidence="10">
    <location>
        <begin position="37"/>
        <end position="143"/>
    </location>
</feature>
<dbReference type="GO" id="GO:0005524">
    <property type="term" value="F:ATP binding"/>
    <property type="evidence" value="ECO:0007669"/>
    <property type="project" value="UniProtKB-KW"/>
</dbReference>
<evidence type="ECO:0000256" key="4">
    <source>
        <dbReference type="ARBA" id="ARBA00022737"/>
    </source>
</evidence>
<dbReference type="Gene3D" id="1.20.1560.10">
    <property type="entry name" value="ABC transporter type 1, transmembrane domain"/>
    <property type="match status" value="1"/>
</dbReference>
<dbReference type="VEuPathDB" id="VectorBase:HLOH_063530"/>
<dbReference type="Proteomes" id="UP000821853">
    <property type="component" value="Chromosome 10"/>
</dbReference>
<protein>
    <recommendedName>
        <fullName evidence="10">ABC transmembrane type-1 domain-containing protein</fullName>
    </recommendedName>
</protein>
<sequence>MRTLGCEDKYFAEGRNGDFETSDGHFIISTTVTAFPVFCRVAGAVLLALAAQKTSRSLHDQMLAGVLWSPVSFFDACPRGRILNRFSADMDAVDSRGFLSGKQAVQNSLLTLAKVAVIGSQSPVVVGITAVVVACAAFGLVRLCACLSKFP</sequence>
<dbReference type="PANTHER" id="PTHR24223">
    <property type="entry name" value="ATP-BINDING CASSETTE SUB-FAMILY C"/>
    <property type="match status" value="1"/>
</dbReference>
<comment type="caution">
    <text evidence="11">The sequence shown here is derived from an EMBL/GenBank/DDBJ whole genome shotgun (WGS) entry which is preliminary data.</text>
</comment>
<dbReference type="InterPro" id="IPR011527">
    <property type="entry name" value="ABC1_TM_dom"/>
</dbReference>
<gene>
    <name evidence="11" type="ORF">HPB48_021998</name>
</gene>
<evidence type="ECO:0000256" key="9">
    <source>
        <dbReference type="SAM" id="Phobius"/>
    </source>
</evidence>
<dbReference type="EMBL" id="JABSTR010000002">
    <property type="protein sequence ID" value="KAH9364177.1"/>
    <property type="molecule type" value="Genomic_DNA"/>
</dbReference>
<comment type="subcellular location">
    <subcellularLocation>
        <location evidence="1">Endomembrane system</location>
        <topology evidence="1">Multi-pass membrane protein</topology>
    </subcellularLocation>
</comment>
<keyword evidence="5" id="KW-0547">Nucleotide-binding</keyword>
<proteinExistence type="predicted"/>
<evidence type="ECO:0000256" key="5">
    <source>
        <dbReference type="ARBA" id="ARBA00022741"/>
    </source>
</evidence>
<evidence type="ECO:0000256" key="7">
    <source>
        <dbReference type="ARBA" id="ARBA00022989"/>
    </source>
</evidence>
<evidence type="ECO:0000313" key="12">
    <source>
        <dbReference type="Proteomes" id="UP000821853"/>
    </source>
</evidence>
<keyword evidence="3 9" id="KW-0812">Transmembrane</keyword>
<reference evidence="11 12" key="1">
    <citation type="journal article" date="2020" name="Cell">
        <title>Large-Scale Comparative Analyses of Tick Genomes Elucidate Their Genetic Diversity and Vector Capacities.</title>
        <authorList>
            <consortium name="Tick Genome and Microbiome Consortium (TIGMIC)"/>
            <person name="Jia N."/>
            <person name="Wang J."/>
            <person name="Shi W."/>
            <person name="Du L."/>
            <person name="Sun Y."/>
            <person name="Zhan W."/>
            <person name="Jiang J.F."/>
            <person name="Wang Q."/>
            <person name="Zhang B."/>
            <person name="Ji P."/>
            <person name="Bell-Sakyi L."/>
            <person name="Cui X.M."/>
            <person name="Yuan T.T."/>
            <person name="Jiang B.G."/>
            <person name="Yang W.F."/>
            <person name="Lam T.T."/>
            <person name="Chang Q.C."/>
            <person name="Ding S.J."/>
            <person name="Wang X.J."/>
            <person name="Zhu J.G."/>
            <person name="Ruan X.D."/>
            <person name="Zhao L."/>
            <person name="Wei J.T."/>
            <person name="Ye R.Z."/>
            <person name="Que T.C."/>
            <person name="Du C.H."/>
            <person name="Zhou Y.H."/>
            <person name="Cheng J.X."/>
            <person name="Dai P.F."/>
            <person name="Guo W.B."/>
            <person name="Han X.H."/>
            <person name="Huang E.J."/>
            <person name="Li L.F."/>
            <person name="Wei W."/>
            <person name="Gao Y.C."/>
            <person name="Liu J.Z."/>
            <person name="Shao H.Z."/>
            <person name="Wang X."/>
            <person name="Wang C.C."/>
            <person name="Yang T.C."/>
            <person name="Huo Q.B."/>
            <person name="Li W."/>
            <person name="Chen H.Y."/>
            <person name="Chen S.E."/>
            <person name="Zhou L.G."/>
            <person name="Ni X.B."/>
            <person name="Tian J.H."/>
            <person name="Sheng Y."/>
            <person name="Liu T."/>
            <person name="Pan Y.S."/>
            <person name="Xia L.Y."/>
            <person name="Li J."/>
            <person name="Zhao F."/>
            <person name="Cao W.C."/>
        </authorList>
    </citation>
    <scope>NUCLEOTIDE SEQUENCE [LARGE SCALE GENOMIC DNA]</scope>
    <source>
        <strain evidence="11">HaeL-2018</strain>
    </source>
</reference>
<dbReference type="AlphaFoldDB" id="A0A9J6FPH8"/>
<dbReference type="PANTHER" id="PTHR24223:SF443">
    <property type="entry name" value="MULTIDRUG-RESISTANCE LIKE PROTEIN 1, ISOFORM I"/>
    <property type="match status" value="1"/>
</dbReference>
<evidence type="ECO:0000256" key="2">
    <source>
        <dbReference type="ARBA" id="ARBA00022448"/>
    </source>
</evidence>
<evidence type="ECO:0000256" key="6">
    <source>
        <dbReference type="ARBA" id="ARBA00022840"/>
    </source>
</evidence>
<keyword evidence="12" id="KW-1185">Reference proteome</keyword>
<evidence type="ECO:0000313" key="11">
    <source>
        <dbReference type="EMBL" id="KAH9364177.1"/>
    </source>
</evidence>
<dbReference type="GO" id="GO:0016020">
    <property type="term" value="C:membrane"/>
    <property type="evidence" value="ECO:0007669"/>
    <property type="project" value="InterPro"/>
</dbReference>
<dbReference type="OrthoDB" id="6508552at2759"/>
<dbReference type="GO" id="GO:0140359">
    <property type="term" value="F:ABC-type transporter activity"/>
    <property type="evidence" value="ECO:0007669"/>
    <property type="project" value="InterPro"/>
</dbReference>
<keyword evidence="4" id="KW-0677">Repeat</keyword>
<keyword evidence="2" id="KW-0813">Transport</keyword>
<dbReference type="PROSITE" id="PS50929">
    <property type="entry name" value="ABC_TM1F"/>
    <property type="match status" value="1"/>
</dbReference>
<dbReference type="SUPFAM" id="SSF90123">
    <property type="entry name" value="ABC transporter transmembrane region"/>
    <property type="match status" value="1"/>
</dbReference>
<dbReference type="GO" id="GO:0012505">
    <property type="term" value="C:endomembrane system"/>
    <property type="evidence" value="ECO:0007669"/>
    <property type="project" value="UniProtKB-SubCell"/>
</dbReference>
<evidence type="ECO:0000259" key="10">
    <source>
        <dbReference type="PROSITE" id="PS50929"/>
    </source>
</evidence>
<name>A0A9J6FPH8_HAELO</name>
<organism evidence="11 12">
    <name type="scientific">Haemaphysalis longicornis</name>
    <name type="common">Bush tick</name>
    <dbReference type="NCBI Taxonomy" id="44386"/>
    <lineage>
        <taxon>Eukaryota</taxon>
        <taxon>Metazoa</taxon>
        <taxon>Ecdysozoa</taxon>
        <taxon>Arthropoda</taxon>
        <taxon>Chelicerata</taxon>
        <taxon>Arachnida</taxon>
        <taxon>Acari</taxon>
        <taxon>Parasitiformes</taxon>
        <taxon>Ixodida</taxon>
        <taxon>Ixodoidea</taxon>
        <taxon>Ixodidae</taxon>
        <taxon>Haemaphysalinae</taxon>
        <taxon>Haemaphysalis</taxon>
    </lineage>
</organism>
<keyword evidence="6" id="KW-0067">ATP-binding</keyword>